<reference evidence="2" key="2">
    <citation type="journal article" date="2024" name="Plant">
        <title>Genomic evolution and insights into agronomic trait innovations of Sesamum species.</title>
        <authorList>
            <person name="Miao H."/>
            <person name="Wang L."/>
            <person name="Qu L."/>
            <person name="Liu H."/>
            <person name="Sun Y."/>
            <person name="Le M."/>
            <person name="Wang Q."/>
            <person name="Wei S."/>
            <person name="Zheng Y."/>
            <person name="Lin W."/>
            <person name="Duan Y."/>
            <person name="Cao H."/>
            <person name="Xiong S."/>
            <person name="Wang X."/>
            <person name="Wei L."/>
            <person name="Li C."/>
            <person name="Ma Q."/>
            <person name="Ju M."/>
            <person name="Zhao R."/>
            <person name="Li G."/>
            <person name="Mu C."/>
            <person name="Tian Q."/>
            <person name="Mei H."/>
            <person name="Zhang T."/>
            <person name="Gao T."/>
            <person name="Zhang H."/>
        </authorList>
    </citation>
    <scope>NUCLEOTIDE SEQUENCE</scope>
    <source>
        <strain evidence="2">G02</strain>
    </source>
</reference>
<evidence type="ECO:0008006" key="3">
    <source>
        <dbReference type="Google" id="ProtNLM"/>
    </source>
</evidence>
<dbReference type="InterPro" id="IPR040256">
    <property type="entry name" value="At4g02000-like"/>
</dbReference>
<dbReference type="PANTHER" id="PTHR31286:SF180">
    <property type="entry name" value="OS10G0362600 PROTEIN"/>
    <property type="match status" value="1"/>
</dbReference>
<dbReference type="PANTHER" id="PTHR31286">
    <property type="entry name" value="GLYCINE-RICH CELL WALL STRUCTURAL PROTEIN 1.8-LIKE"/>
    <property type="match status" value="1"/>
</dbReference>
<organism evidence="2">
    <name type="scientific">Sesamum radiatum</name>
    <name type="common">Black benniseed</name>
    <dbReference type="NCBI Taxonomy" id="300843"/>
    <lineage>
        <taxon>Eukaryota</taxon>
        <taxon>Viridiplantae</taxon>
        <taxon>Streptophyta</taxon>
        <taxon>Embryophyta</taxon>
        <taxon>Tracheophyta</taxon>
        <taxon>Spermatophyta</taxon>
        <taxon>Magnoliopsida</taxon>
        <taxon>eudicotyledons</taxon>
        <taxon>Gunneridae</taxon>
        <taxon>Pentapetalae</taxon>
        <taxon>asterids</taxon>
        <taxon>lamiids</taxon>
        <taxon>Lamiales</taxon>
        <taxon>Pedaliaceae</taxon>
        <taxon>Sesamum</taxon>
    </lineage>
</organism>
<gene>
    <name evidence="2" type="ORF">Sradi_4940900</name>
</gene>
<reference evidence="2" key="1">
    <citation type="submission" date="2020-06" db="EMBL/GenBank/DDBJ databases">
        <authorList>
            <person name="Li T."/>
            <person name="Hu X."/>
            <person name="Zhang T."/>
            <person name="Song X."/>
            <person name="Zhang H."/>
            <person name="Dai N."/>
            <person name="Sheng W."/>
            <person name="Hou X."/>
            <person name="Wei L."/>
        </authorList>
    </citation>
    <scope>NUCLEOTIDE SEQUENCE</scope>
    <source>
        <strain evidence="2">G02</strain>
        <tissue evidence="2">Leaf</tissue>
    </source>
</reference>
<feature type="region of interest" description="Disordered" evidence="1">
    <location>
        <begin position="1"/>
        <end position="21"/>
    </location>
</feature>
<dbReference type="AlphaFoldDB" id="A0AAW2MDX7"/>
<dbReference type="EMBL" id="JACGWJ010000022">
    <property type="protein sequence ID" value="KAL0329542.1"/>
    <property type="molecule type" value="Genomic_DNA"/>
</dbReference>
<name>A0AAW2MDX7_SESRA</name>
<comment type="caution">
    <text evidence="2">The sequence shown here is derived from an EMBL/GenBank/DDBJ whole genome shotgun (WGS) entry which is preliminary data.</text>
</comment>
<protein>
    <recommendedName>
        <fullName evidence="3">DUF4283 domain-containing protein</fullName>
    </recommendedName>
</protein>
<sequence>MAKTKKSKVQAEPMGGSSKMASLPSTATILVSTATANRTTVKAPATTKAAVMPSPESVKMKALTKGDSFVFQAFFPTWRSLPLLLPSTMVTPAMPPTLLAIVQRQCYRLKKFTVEDETLKLETNDLIDVRAKLGHCLVGYIADKFARDEDRQRILAGGPYFVYGRPLLLKNIPDCFEFKEDDTSLTLVWATLPSLQLECWHPNALGKISSRLGTSIAIDSLTMKMRRVSYARILVEVDASKKLVDQVEFIFPNGVASKQSVVYEFTPMFCLHATVLAI</sequence>
<proteinExistence type="predicted"/>
<evidence type="ECO:0000313" key="2">
    <source>
        <dbReference type="EMBL" id="KAL0329542.1"/>
    </source>
</evidence>
<evidence type="ECO:0000256" key="1">
    <source>
        <dbReference type="SAM" id="MobiDB-lite"/>
    </source>
</evidence>
<accession>A0AAW2MDX7</accession>